<reference evidence="1 2" key="1">
    <citation type="submission" date="2016-03" db="EMBL/GenBank/DDBJ databases">
        <title>Fine-scale spatial genetic structure of a fungal parasite of coffee scale insects.</title>
        <authorList>
            <person name="Jackson D."/>
            <person name="Zemenick K.A."/>
            <person name="Malloure B."/>
            <person name="Quandt C.A."/>
            <person name="James T.Y."/>
        </authorList>
    </citation>
    <scope>NUCLEOTIDE SEQUENCE [LARGE SCALE GENOMIC DNA]</scope>
    <source>
        <strain evidence="1 2">UM487</strain>
    </source>
</reference>
<organism evidence="1 2">
    <name type="scientific">Cordyceps confragosa</name>
    <name type="common">Lecanicillium lecanii</name>
    <dbReference type="NCBI Taxonomy" id="2714763"/>
    <lineage>
        <taxon>Eukaryota</taxon>
        <taxon>Fungi</taxon>
        <taxon>Dikarya</taxon>
        <taxon>Ascomycota</taxon>
        <taxon>Pezizomycotina</taxon>
        <taxon>Sordariomycetes</taxon>
        <taxon>Hypocreomycetidae</taxon>
        <taxon>Hypocreales</taxon>
        <taxon>Cordycipitaceae</taxon>
        <taxon>Akanthomyces</taxon>
    </lineage>
</organism>
<sequence length="175" mass="19219">MSSFFYSRKTADTVAHPLPPSLDRECVLGLLHDETLLPRILWPNSVMENRQQTLSGLEGVLSDTYLNVSLLKLSDGVTCVEKLGGFTLTVSYSIMENDAPGKDGSKACGLQLQEERSLRALRPIASFTKFKPESPAKTQNLLRFFEALSRNGTDSLAALESIAIADLNKDKQKGD</sequence>
<proteinExistence type="predicted"/>
<dbReference type="OrthoDB" id="4868737at2759"/>
<dbReference type="AlphaFoldDB" id="A0A179I0I2"/>
<name>A0A179I0I2_CORDF</name>
<dbReference type="Proteomes" id="UP000243081">
    <property type="component" value="Unassembled WGS sequence"/>
</dbReference>
<protein>
    <submittedName>
        <fullName evidence="1">Uncharacterized protein</fullName>
    </submittedName>
</protein>
<keyword evidence="2" id="KW-1185">Reference proteome</keyword>
<comment type="caution">
    <text evidence="1">The sequence shown here is derived from an EMBL/GenBank/DDBJ whole genome shotgun (WGS) entry which is preliminary data.</text>
</comment>
<evidence type="ECO:0000313" key="1">
    <source>
        <dbReference type="EMBL" id="OAQ96286.1"/>
    </source>
</evidence>
<dbReference type="EMBL" id="LUKN01004259">
    <property type="protein sequence ID" value="OAQ96286.1"/>
    <property type="molecule type" value="Genomic_DNA"/>
</dbReference>
<gene>
    <name evidence="1" type="ORF">LLEC1_04853</name>
</gene>
<accession>A0A179I0I2</accession>
<dbReference type="OMA" id="MNVEICP"/>
<evidence type="ECO:0000313" key="2">
    <source>
        <dbReference type="Proteomes" id="UP000243081"/>
    </source>
</evidence>